<dbReference type="CDD" id="cd00093">
    <property type="entry name" value="HTH_XRE"/>
    <property type="match status" value="1"/>
</dbReference>
<protein>
    <recommendedName>
        <fullName evidence="1">HTH cro/C1-type domain-containing protein</fullName>
    </recommendedName>
</protein>
<proteinExistence type="predicted"/>
<dbReference type="GO" id="GO:0003677">
    <property type="term" value="F:DNA binding"/>
    <property type="evidence" value="ECO:0007669"/>
    <property type="project" value="InterPro"/>
</dbReference>
<dbReference type="SUPFAM" id="SSF47413">
    <property type="entry name" value="lambda repressor-like DNA-binding domains"/>
    <property type="match status" value="1"/>
</dbReference>
<dbReference type="PROSITE" id="PS50943">
    <property type="entry name" value="HTH_CROC1"/>
    <property type="match status" value="1"/>
</dbReference>
<dbReference type="AlphaFoldDB" id="A0A1H4WP99"/>
<evidence type="ECO:0000313" key="3">
    <source>
        <dbReference type="Proteomes" id="UP000182241"/>
    </source>
</evidence>
<feature type="domain" description="HTH cro/C1-type" evidence="1">
    <location>
        <begin position="46"/>
        <end position="79"/>
    </location>
</feature>
<keyword evidence="3" id="KW-1185">Reference proteome</keyword>
<gene>
    <name evidence="2" type="ORF">SAMN04489793_3615</name>
</gene>
<dbReference type="Proteomes" id="UP000182241">
    <property type="component" value="Unassembled WGS sequence"/>
</dbReference>
<reference evidence="3" key="1">
    <citation type="submission" date="2016-10" db="EMBL/GenBank/DDBJ databases">
        <authorList>
            <person name="Varghese N."/>
            <person name="Submissions S."/>
        </authorList>
    </citation>
    <scope>NUCLEOTIDE SEQUENCE [LARGE SCALE GENOMIC DNA]</scope>
    <source>
        <strain evidence="3">DSM 44234</strain>
    </source>
</reference>
<dbReference type="EMBL" id="FNSA01000003">
    <property type="protein sequence ID" value="SEC94588.1"/>
    <property type="molecule type" value="Genomic_DNA"/>
</dbReference>
<accession>A0A1H4WP99</accession>
<dbReference type="STRING" id="57704.SAMN04489793_3615"/>
<dbReference type="Gene3D" id="1.10.260.40">
    <property type="entry name" value="lambda repressor-like DNA-binding domains"/>
    <property type="match status" value="1"/>
</dbReference>
<dbReference type="InterPro" id="IPR001387">
    <property type="entry name" value="Cro/C1-type_HTH"/>
</dbReference>
<evidence type="ECO:0000313" key="2">
    <source>
        <dbReference type="EMBL" id="SEC94588.1"/>
    </source>
</evidence>
<evidence type="ECO:0000259" key="1">
    <source>
        <dbReference type="PROSITE" id="PS50943"/>
    </source>
</evidence>
<dbReference type="InterPro" id="IPR010982">
    <property type="entry name" value="Lambda_DNA-bd_dom_sf"/>
</dbReference>
<name>A0A1H4WP99_TSUTY</name>
<organism evidence="2 3">
    <name type="scientific">Tsukamurella tyrosinosolvens</name>
    <dbReference type="NCBI Taxonomy" id="57704"/>
    <lineage>
        <taxon>Bacteria</taxon>
        <taxon>Bacillati</taxon>
        <taxon>Actinomycetota</taxon>
        <taxon>Actinomycetes</taxon>
        <taxon>Mycobacteriales</taxon>
        <taxon>Tsukamurellaceae</taxon>
        <taxon>Tsukamurella</taxon>
    </lineage>
</organism>
<sequence>MMVAMGEEDAIDKNFGTNMKRTREALGLSKADLLRWLEGLGWENAHQTTITRIEDGDRAPRLGEAKLIAKALMQPLDSLMAKPEAASLAAAIVQQYQATYAAATRTVEASESFDSALARLSDLMKELDAEAQELIDDETIETLRYVTDGYCDASAFVEQGDIL</sequence>